<comment type="caution">
    <text evidence="2">The sequence shown here is derived from an EMBL/GenBank/DDBJ whole genome shotgun (WGS) entry which is preliminary data.</text>
</comment>
<keyword evidence="3" id="KW-1185">Reference proteome</keyword>
<name>A0ABR0B1I7_9CRUS</name>
<sequence length="205" mass="23550">MQIGRNGSRQRGQKFSPAQPRPMEKILAALNHTSKKKREKRKIEKEELSGKRTLTYSVLKLNISHLHDCDAVSQTISAPLATKSPSKDGRYATNPVENGQMEVRKEFPDGKRKTESLLKRLKRTPELLSAYHKEIDQLAPKNFVRRQTRLQRTPHLFVPNHPVIRQDKNPEDSTGIRRGGKIEVWPKPQRCLGNRPEPKPRSELS</sequence>
<feature type="compositionally biased region" description="Basic and acidic residues" evidence="1">
    <location>
        <begin position="164"/>
        <end position="175"/>
    </location>
</feature>
<gene>
    <name evidence="2" type="ORF">OUZ56_024529</name>
</gene>
<evidence type="ECO:0000313" key="2">
    <source>
        <dbReference type="EMBL" id="KAK4031022.1"/>
    </source>
</evidence>
<evidence type="ECO:0000313" key="3">
    <source>
        <dbReference type="Proteomes" id="UP001234178"/>
    </source>
</evidence>
<dbReference type="EMBL" id="JAOYFB010000039">
    <property type="protein sequence ID" value="KAK4031022.1"/>
    <property type="molecule type" value="Genomic_DNA"/>
</dbReference>
<organism evidence="2 3">
    <name type="scientific">Daphnia magna</name>
    <dbReference type="NCBI Taxonomy" id="35525"/>
    <lineage>
        <taxon>Eukaryota</taxon>
        <taxon>Metazoa</taxon>
        <taxon>Ecdysozoa</taxon>
        <taxon>Arthropoda</taxon>
        <taxon>Crustacea</taxon>
        <taxon>Branchiopoda</taxon>
        <taxon>Diplostraca</taxon>
        <taxon>Cladocera</taxon>
        <taxon>Anomopoda</taxon>
        <taxon>Daphniidae</taxon>
        <taxon>Daphnia</taxon>
    </lineage>
</organism>
<reference evidence="2 3" key="1">
    <citation type="journal article" date="2023" name="Nucleic Acids Res.">
        <title>The hologenome of Daphnia magna reveals possible DNA methylation and microbiome-mediated evolution of the host genome.</title>
        <authorList>
            <person name="Chaturvedi A."/>
            <person name="Li X."/>
            <person name="Dhandapani V."/>
            <person name="Marshall H."/>
            <person name="Kissane S."/>
            <person name="Cuenca-Cambronero M."/>
            <person name="Asole G."/>
            <person name="Calvet F."/>
            <person name="Ruiz-Romero M."/>
            <person name="Marangio P."/>
            <person name="Guigo R."/>
            <person name="Rago D."/>
            <person name="Mirbahai L."/>
            <person name="Eastwood N."/>
            <person name="Colbourne J.K."/>
            <person name="Zhou J."/>
            <person name="Mallon E."/>
            <person name="Orsini L."/>
        </authorList>
    </citation>
    <scope>NUCLEOTIDE SEQUENCE [LARGE SCALE GENOMIC DNA]</scope>
    <source>
        <strain evidence="2">LRV0_1</strain>
    </source>
</reference>
<feature type="compositionally biased region" description="Basic and acidic residues" evidence="1">
    <location>
        <begin position="196"/>
        <end position="205"/>
    </location>
</feature>
<protein>
    <submittedName>
        <fullName evidence="2">Uncharacterized protein</fullName>
    </submittedName>
</protein>
<feature type="region of interest" description="Disordered" evidence="1">
    <location>
        <begin position="1"/>
        <end position="23"/>
    </location>
</feature>
<feature type="region of interest" description="Disordered" evidence="1">
    <location>
        <begin position="161"/>
        <end position="205"/>
    </location>
</feature>
<evidence type="ECO:0000256" key="1">
    <source>
        <dbReference type="SAM" id="MobiDB-lite"/>
    </source>
</evidence>
<accession>A0ABR0B1I7</accession>
<dbReference type="Proteomes" id="UP001234178">
    <property type="component" value="Unassembled WGS sequence"/>
</dbReference>
<feature type="compositionally biased region" description="Polar residues" evidence="1">
    <location>
        <begin position="1"/>
        <end position="10"/>
    </location>
</feature>
<proteinExistence type="predicted"/>